<reference evidence="16 17" key="1">
    <citation type="journal article" date="2012" name="BMC Genomics">
        <title>Comparative genomics of the white-rot fungi, Phanerochaete carnosa and P. chrysosporium, to elucidate the genetic basis of the distinct wood types they colonize.</title>
        <authorList>
            <person name="Suzuki H."/>
            <person name="MacDonald J."/>
            <person name="Syed K."/>
            <person name="Salamov A."/>
            <person name="Hori C."/>
            <person name="Aerts A."/>
            <person name="Henrissat B."/>
            <person name="Wiebenga A."/>
            <person name="vanKuyk P.A."/>
            <person name="Barry K."/>
            <person name="Lindquist E."/>
            <person name="LaButti K."/>
            <person name="Lapidus A."/>
            <person name="Lucas S."/>
            <person name="Coutinho P."/>
            <person name="Gong Y."/>
            <person name="Samejima M."/>
            <person name="Mahadevan R."/>
            <person name="Abou-Zaid M."/>
            <person name="de Vries R.P."/>
            <person name="Igarashi K."/>
            <person name="Yadav J.S."/>
            <person name="Grigoriev I.V."/>
            <person name="Master E.R."/>
        </authorList>
    </citation>
    <scope>NUCLEOTIDE SEQUENCE [LARGE SCALE GENOMIC DNA]</scope>
    <source>
        <strain evidence="16 17">HHB-10118-sp</strain>
    </source>
</reference>
<evidence type="ECO:0000256" key="12">
    <source>
        <dbReference type="ARBA" id="ARBA00023264"/>
    </source>
</evidence>
<evidence type="ECO:0000256" key="5">
    <source>
        <dbReference type="ARBA" id="ARBA00022691"/>
    </source>
</evidence>
<evidence type="ECO:0000256" key="7">
    <source>
        <dbReference type="ARBA" id="ARBA00022824"/>
    </source>
</evidence>
<comment type="subcellular location">
    <subcellularLocation>
        <location evidence="1">Endomembrane system</location>
        <topology evidence="1">Multi-pass membrane protein</topology>
    </subcellularLocation>
    <subcellularLocation>
        <location evidence="13 14">Endoplasmic reticulum membrane</location>
        <topology evidence="13 14">Multi-pass membrane protein</topology>
    </subcellularLocation>
</comment>
<feature type="compositionally biased region" description="Acidic residues" evidence="15">
    <location>
        <begin position="360"/>
        <end position="377"/>
    </location>
</feature>
<name>K5VZZ0_PHACS</name>
<evidence type="ECO:0000256" key="4">
    <source>
        <dbReference type="ARBA" id="ARBA00022679"/>
    </source>
</evidence>
<dbReference type="GeneID" id="18909282"/>
<proteinExistence type="inferred from homology"/>
<protein>
    <recommendedName>
        <fullName evidence="13 14">Phosphatidylethanolamine N-methyltransferase</fullName>
        <shortName evidence="13">PE methyltransferase</shortName>
        <shortName evidence="13 14">PEAMT</shortName>
        <shortName evidence="13">PEMT</shortName>
        <ecNumber evidence="13 14">2.1.1.17</ecNumber>
    </recommendedName>
</protein>
<evidence type="ECO:0000256" key="9">
    <source>
        <dbReference type="ARBA" id="ARBA00023098"/>
    </source>
</evidence>
<feature type="region of interest" description="Disordered" evidence="15">
    <location>
        <begin position="326"/>
        <end position="414"/>
    </location>
</feature>
<dbReference type="HOGENOM" id="CLU_005987_0_1_1"/>
<dbReference type="HAMAP" id="MF_03217">
    <property type="entry name" value="PEMT"/>
    <property type="match status" value="1"/>
</dbReference>
<dbReference type="EC" id="2.1.1.17" evidence="13 14"/>
<keyword evidence="5 13" id="KW-0949">S-adenosyl-L-methionine</keyword>
<dbReference type="PANTHER" id="PTHR32138:SF0">
    <property type="entry name" value="PHOSPHATIDYLETHANOLAMINE N-METHYLTRANSFERASE"/>
    <property type="match status" value="1"/>
</dbReference>
<evidence type="ECO:0000256" key="2">
    <source>
        <dbReference type="ARBA" id="ARBA00022516"/>
    </source>
</evidence>
<keyword evidence="4 13" id="KW-0808">Transferase</keyword>
<dbReference type="Gene3D" id="2.60.40.2840">
    <property type="match status" value="1"/>
</dbReference>
<feature type="compositionally biased region" description="Low complexity" evidence="15">
    <location>
        <begin position="349"/>
        <end position="359"/>
    </location>
</feature>
<evidence type="ECO:0000256" key="11">
    <source>
        <dbReference type="ARBA" id="ARBA00023209"/>
    </source>
</evidence>
<comment type="pathway">
    <text evidence="13 14">Phospholipid metabolism; phosphatidylcholine biosynthesis.</text>
</comment>
<dbReference type="EMBL" id="JH930475">
    <property type="protein sequence ID" value="EKM52390.1"/>
    <property type="molecule type" value="Genomic_DNA"/>
</dbReference>
<dbReference type="InterPro" id="IPR007318">
    <property type="entry name" value="Phopholipid_MeTrfase"/>
</dbReference>
<keyword evidence="9 13" id="KW-0443">Lipid metabolism</keyword>
<feature type="compositionally biased region" description="Polar residues" evidence="15">
    <location>
        <begin position="940"/>
        <end position="953"/>
    </location>
</feature>
<comment type="catalytic activity">
    <reaction evidence="13 14">
        <text>a 1,2-diacyl-sn-glycero-3-phosphoethanolamine + S-adenosyl-L-methionine = a 1,2-diacyl-sn-glycero-3-phospho-N-methylethanolamine + S-adenosyl-L-homocysteine + H(+)</text>
        <dbReference type="Rhea" id="RHEA:11164"/>
        <dbReference type="ChEBI" id="CHEBI:15378"/>
        <dbReference type="ChEBI" id="CHEBI:57856"/>
        <dbReference type="ChEBI" id="CHEBI:59789"/>
        <dbReference type="ChEBI" id="CHEBI:64573"/>
        <dbReference type="ChEBI" id="CHEBI:64612"/>
        <dbReference type="EC" id="2.1.1.17"/>
    </reaction>
</comment>
<evidence type="ECO:0000256" key="13">
    <source>
        <dbReference type="HAMAP-Rule" id="MF_03217"/>
    </source>
</evidence>
<evidence type="ECO:0000313" key="16">
    <source>
        <dbReference type="EMBL" id="EKM52390.1"/>
    </source>
</evidence>
<feature type="region of interest" description="Disordered" evidence="15">
    <location>
        <begin position="940"/>
        <end position="976"/>
    </location>
</feature>
<keyword evidence="17" id="KW-1185">Reference proteome</keyword>
<feature type="transmembrane region" description="Helical" evidence="13 14">
    <location>
        <begin position="467"/>
        <end position="489"/>
    </location>
</feature>
<dbReference type="PANTHER" id="PTHR32138">
    <property type="entry name" value="PHOSPHATIDYLETHANOLAMINE N-METHYLTRANSFERASE"/>
    <property type="match status" value="1"/>
</dbReference>
<keyword evidence="2 13" id="KW-0444">Lipid biosynthesis</keyword>
<dbReference type="Proteomes" id="UP000008370">
    <property type="component" value="Unassembled WGS sequence"/>
</dbReference>
<feature type="transmembrane region" description="Helical" evidence="13 14">
    <location>
        <begin position="71"/>
        <end position="90"/>
    </location>
</feature>
<dbReference type="InterPro" id="IPR016219">
    <property type="entry name" value="Phosphatid-EA_MeTrfase_fun"/>
</dbReference>
<keyword evidence="7 13" id="KW-0256">Endoplasmic reticulum</keyword>
<comment type="similarity">
    <text evidence="13 14">Belongs to the class VI-like SAM-binding methyltransferase superfamily. CHO2 family.</text>
</comment>
<organism evidence="16 17">
    <name type="scientific">Phanerochaete carnosa (strain HHB-10118-sp)</name>
    <name type="common">White-rot fungus</name>
    <name type="synonym">Peniophora carnosa</name>
    <dbReference type="NCBI Taxonomy" id="650164"/>
    <lineage>
        <taxon>Eukaryota</taxon>
        <taxon>Fungi</taxon>
        <taxon>Dikarya</taxon>
        <taxon>Basidiomycota</taxon>
        <taxon>Agaricomycotina</taxon>
        <taxon>Agaricomycetes</taxon>
        <taxon>Polyporales</taxon>
        <taxon>Phanerochaetaceae</taxon>
        <taxon>Phanerochaete</taxon>
    </lineage>
</organism>
<dbReference type="UniPathway" id="UPA00753"/>
<dbReference type="AlphaFoldDB" id="K5VZZ0"/>
<feature type="transmembrane region" description="Helical" evidence="13 14">
    <location>
        <begin position="275"/>
        <end position="300"/>
    </location>
</feature>
<dbReference type="STRING" id="650164.K5VZZ0"/>
<keyword evidence="8 13" id="KW-1133">Transmembrane helix</keyword>
<dbReference type="KEGG" id="pco:PHACADRAFT_164305"/>
<evidence type="ECO:0000256" key="6">
    <source>
        <dbReference type="ARBA" id="ARBA00022692"/>
    </source>
</evidence>
<dbReference type="GO" id="GO:0006656">
    <property type="term" value="P:phosphatidylcholine biosynthetic process"/>
    <property type="evidence" value="ECO:0007669"/>
    <property type="project" value="UniProtKB-UniRule"/>
</dbReference>
<dbReference type="PIRSF" id="PIRSF000383">
    <property type="entry name" value="PEAMT"/>
    <property type="match status" value="1"/>
</dbReference>
<evidence type="ECO:0000313" key="17">
    <source>
        <dbReference type="Proteomes" id="UP000008370"/>
    </source>
</evidence>
<feature type="transmembrane region" description="Helical" evidence="13 14">
    <location>
        <begin position="176"/>
        <end position="196"/>
    </location>
</feature>
<evidence type="ECO:0000256" key="8">
    <source>
        <dbReference type="ARBA" id="ARBA00022989"/>
    </source>
</evidence>
<feature type="compositionally biased region" description="Basic and acidic residues" evidence="15">
    <location>
        <begin position="327"/>
        <end position="341"/>
    </location>
</feature>
<dbReference type="InParanoid" id="K5VZZ0"/>
<dbReference type="FunCoup" id="K5VZZ0">
    <property type="interactions" value="55"/>
</dbReference>
<evidence type="ECO:0000256" key="15">
    <source>
        <dbReference type="SAM" id="MobiDB-lite"/>
    </source>
</evidence>
<dbReference type="Pfam" id="PF04191">
    <property type="entry name" value="PEMT"/>
    <property type="match status" value="2"/>
</dbReference>
<sequence>METNVRATLRLRKRKSKEEQVTDSGATVENDVRGEDVVWGKTPGGEVFRVPTTHDVLTLFNPTYPKSHFDLANLALLGFQILLFCVLPRSVSKVFFFFYFALWRAAYDVGLGWVLTKQSKKKWIVKEVQKLGWLDEKRMPEMRNWIRKQLAGKMGKDYSFDELPLEYNAWLLFRQVVDIILLNDFVAYCMFAFACFRVPDGLFFVTHIMRWIGGLALIAFNLWVKTEAHHVVKDYGWYWGDVFFQRGALVFDGVFELAPHPMYSVGYAGYYGLSLIVGSYAVLFASLAAHAAQFGFLVFFENPHIERTYGQRKLLAQRTPLLGMTTRKTDADGTSVKEHGRSQSIGSMGSTTPSATEGETGTETDGPETESDSDTEIEGSRLIRSRKARTDSTTSFASAAGRSATDLPRSNASPVSQHDLFNQFFRRDMVIFHNLDPFRATDFQLVLVTSYVLLWAFLPPLSYTATLAFLAVHTLAWVLFHSFGLGLVLRAQSERKFLVRHFLKHYHYPRNDGGKGAVYEAFSNWKSIYNTSMCMTYASFIGLAWKTYSIPYNWTVGNELLRHTMGALLIALHVWATLEQYEVLGMFGWFFGDFFMMEGFAGQLEYNGIYRYLNNPEVMSGAAFFGLALISGSKLVFTLAVVRHLSQWWFMSKVENPHMRRLYGDSLRSDAGFVKVIKKVAQRNARILERRAGRHAPEIKRVAREVKGTFDKVYGETADALEEFLAKSKPKISEVVQETKVLLQQSREKLVISRVASDLSRYDTSKYSISIVPSDIDGTLRYHMGESIRVCWKAPQNHSRKDWIGIYRVGANISTLVTKASSLGMWVPVHSEEWDGDIPLSSGMPAPSGSGDYQEGEVVFRSNQLPWKSGKYEIRYHHDRKYNVMSLAGPIEIYVDKPSTVGFDSVRSSLAHIVTLALDSDPSLVPVSCRAMADATVASPSTAESATVAGANSESERDAHPDGVITSTEEDGIRDPDDFRFWSEGQAVRISKALREAFGVELTPEVIIADANLSAIANRILVARGFSES</sequence>
<evidence type="ECO:0000256" key="14">
    <source>
        <dbReference type="RuleBase" id="RU361122"/>
    </source>
</evidence>
<keyword evidence="3 13" id="KW-0489">Methyltransferase</keyword>
<accession>K5VZZ0</accession>
<dbReference type="GO" id="GO:0005789">
    <property type="term" value="C:endoplasmic reticulum membrane"/>
    <property type="evidence" value="ECO:0007669"/>
    <property type="project" value="UniProtKB-SubCell"/>
</dbReference>
<dbReference type="GO" id="GO:0032259">
    <property type="term" value="P:methylation"/>
    <property type="evidence" value="ECO:0007669"/>
    <property type="project" value="UniProtKB-KW"/>
</dbReference>
<evidence type="ECO:0000256" key="3">
    <source>
        <dbReference type="ARBA" id="ARBA00022603"/>
    </source>
</evidence>
<keyword evidence="12 13" id="KW-1208">Phospholipid metabolism</keyword>
<dbReference type="RefSeq" id="XP_007398737.1">
    <property type="nucleotide sequence ID" value="XM_007398675.1"/>
</dbReference>
<dbReference type="PROSITE" id="PS51598">
    <property type="entry name" value="SAM_CHO2"/>
    <property type="match status" value="1"/>
</dbReference>
<evidence type="ECO:0000256" key="1">
    <source>
        <dbReference type="ARBA" id="ARBA00004127"/>
    </source>
</evidence>
<dbReference type="GO" id="GO:0004608">
    <property type="term" value="F:phosphatidylethanolamine N-methyltransferase activity"/>
    <property type="evidence" value="ECO:0007669"/>
    <property type="project" value="UniProtKB-UniRule"/>
</dbReference>
<comment type="caution">
    <text evidence="13 14">Lacks conserved residue(s) required for the propagation of feature annotation.</text>
</comment>
<comment type="function">
    <text evidence="13 14">Catalyzes the first step of the methylation pathway of phosphatidylcholine biosynthesis, the SAM-dependent methylation of phosphatidylethanolamine (PE) to phosphatidylmonomethylethanolamine (PMME).</text>
</comment>
<gene>
    <name evidence="16" type="ORF">PHACADRAFT_164305</name>
</gene>
<feature type="transmembrane region" description="Helical" evidence="13 14">
    <location>
        <begin position="622"/>
        <end position="642"/>
    </location>
</feature>
<keyword evidence="11 13" id="KW-0594">Phospholipid biosynthesis</keyword>
<keyword evidence="10 13" id="KW-0472">Membrane</keyword>
<feature type="transmembrane region" description="Helical" evidence="13 14">
    <location>
        <begin position="202"/>
        <end position="224"/>
    </location>
</feature>
<feature type="transmembrane region" description="Helical" evidence="13 14">
    <location>
        <begin position="96"/>
        <end position="116"/>
    </location>
</feature>
<evidence type="ECO:0000256" key="10">
    <source>
        <dbReference type="ARBA" id="ARBA00023136"/>
    </source>
</evidence>
<keyword evidence="6 13" id="KW-0812">Transmembrane</keyword>
<dbReference type="OrthoDB" id="4583at2759"/>